<dbReference type="Pfam" id="PF20148">
    <property type="entry name" value="DUF6531"/>
    <property type="match status" value="1"/>
</dbReference>
<dbReference type="Pfam" id="PF05593">
    <property type="entry name" value="RHS_repeat"/>
    <property type="match status" value="3"/>
</dbReference>
<feature type="domain" description="Teneurin-like YD-shell" evidence="4">
    <location>
        <begin position="1333"/>
        <end position="1506"/>
    </location>
</feature>
<reference evidence="6" key="1">
    <citation type="journal article" date="2019" name="Int. J. Syst. Evol. Microbiol.">
        <title>The Global Catalogue of Microorganisms (GCM) 10K type strain sequencing project: providing services to taxonomists for standard genome sequencing and annotation.</title>
        <authorList>
            <consortium name="The Broad Institute Genomics Platform"/>
            <consortium name="The Broad Institute Genome Sequencing Center for Infectious Disease"/>
            <person name="Wu L."/>
            <person name="Ma J."/>
        </authorList>
    </citation>
    <scope>NUCLEOTIDE SEQUENCE [LARGE SCALE GENOMIC DNA]</scope>
    <source>
        <strain evidence="6">PCU 280</strain>
    </source>
</reference>
<dbReference type="RefSeq" id="WP_379233529.1">
    <property type="nucleotide sequence ID" value="NZ_JBHSTE010000003.1"/>
</dbReference>
<feature type="domain" description="DUF6531" evidence="3">
    <location>
        <begin position="347"/>
        <end position="418"/>
    </location>
</feature>
<organism evidence="5 6">
    <name type="scientific">Paenibacillus septentrionalis</name>
    <dbReference type="NCBI Taxonomy" id="429342"/>
    <lineage>
        <taxon>Bacteria</taxon>
        <taxon>Bacillati</taxon>
        <taxon>Bacillota</taxon>
        <taxon>Bacilli</taxon>
        <taxon>Bacillales</taxon>
        <taxon>Paenibacillaceae</taxon>
        <taxon>Paenibacillus</taxon>
    </lineage>
</organism>
<dbReference type="InterPro" id="IPR022385">
    <property type="entry name" value="Rhs_assc_core"/>
</dbReference>
<dbReference type="Pfam" id="PF25023">
    <property type="entry name" value="TEN_YD-shell"/>
    <property type="match status" value="4"/>
</dbReference>
<dbReference type="NCBIfam" id="TIGR03696">
    <property type="entry name" value="Rhs_assc_core"/>
    <property type="match status" value="1"/>
</dbReference>
<dbReference type="PANTHER" id="PTHR32305">
    <property type="match status" value="1"/>
</dbReference>
<evidence type="ECO:0000259" key="4">
    <source>
        <dbReference type="Pfam" id="PF25023"/>
    </source>
</evidence>
<evidence type="ECO:0000313" key="6">
    <source>
        <dbReference type="Proteomes" id="UP001596233"/>
    </source>
</evidence>
<dbReference type="Proteomes" id="UP001596233">
    <property type="component" value="Unassembled WGS sequence"/>
</dbReference>
<evidence type="ECO:0000259" key="3">
    <source>
        <dbReference type="Pfam" id="PF20148"/>
    </source>
</evidence>
<dbReference type="InterPro" id="IPR045351">
    <property type="entry name" value="DUF6531"/>
</dbReference>
<feature type="domain" description="Teneurin-like YD-shell" evidence="4">
    <location>
        <begin position="2035"/>
        <end position="2140"/>
    </location>
</feature>
<evidence type="ECO:0000256" key="1">
    <source>
        <dbReference type="ARBA" id="ARBA00022737"/>
    </source>
</evidence>
<dbReference type="EMBL" id="JBHSTE010000003">
    <property type="protein sequence ID" value="MFC6332758.1"/>
    <property type="molecule type" value="Genomic_DNA"/>
</dbReference>
<feature type="region of interest" description="Disordered" evidence="2">
    <location>
        <begin position="1767"/>
        <end position="1824"/>
    </location>
</feature>
<protein>
    <submittedName>
        <fullName evidence="5">RHS repeat-associated core domain-containing protein</fullName>
    </submittedName>
</protein>
<comment type="caution">
    <text evidence="5">The sequence shown here is derived from an EMBL/GenBank/DDBJ whole genome shotgun (WGS) entry which is preliminary data.</text>
</comment>
<evidence type="ECO:0000313" key="5">
    <source>
        <dbReference type="EMBL" id="MFC6332758.1"/>
    </source>
</evidence>
<dbReference type="PANTHER" id="PTHR32305:SF15">
    <property type="entry name" value="PROTEIN RHSA-RELATED"/>
    <property type="match status" value="1"/>
</dbReference>
<keyword evidence="6" id="KW-1185">Reference proteome</keyword>
<dbReference type="InterPro" id="IPR031325">
    <property type="entry name" value="RHS_repeat"/>
</dbReference>
<dbReference type="InterPro" id="IPR056823">
    <property type="entry name" value="TEN-like_YD-shell"/>
</dbReference>
<sequence length="2325" mass="254505">MSQKTLFNQSRRSMLRVAVSCLLVLVLFFSSIPLYPSLKVEKANASTNLRIEPSEINNELGEKTTISFSFNAADSGQEEHDIKINLCIPGTNGGPPQLQELIASGTFKTKNAQGEYIVHEVEWDGKINGVPLPEGRYYIAVSPASYNGIGVYYGQIGSFEIINSQQPSPPASIEVKAGGSGQAQVSGISVTDSTVEVEVRDQAGQLVQAYDGITVNAQGQWKQNVSLPANKLVQISARSHRGEHISSYGPIQEVLRFNSPSYSLNWGQLAAYFYKASTLDQVERKVAELAEWNGLTGIASDSTIAGVSSILLINPQTERFMQQGDAAQFTADAIQARLNIVNPLWSDYVDPARGDFSYYTGELYLQAIMPLSFGLSYLSRNEHEGSVGLGWLHSYEWLLSEVDGKQELLQPDGSRFEFIPLSDGTYLTPRGTDWLLQKSGSGHLLKDLLGTSYSFTASGQLGSITDTNGNKIELTYQGERLYKVSTTDASLTLSYNGEGKLTTVSDHTGRGLSYQYNSAGDMVAFTDADGSVTSFTYDDAHHVIAVSDPAQTAEMSIVYDEHMRVIGFTDYYGNKESAQYEGSVAPVVRGDEIGGPGPTGPISIDPDNARDIPESDLVILSGNMTNIHQAPPYKIVPGLKPVITDYLANLKNGITAEIDAYKQRAGSTVSSIAQIQQKIESSSGNEAVVVRTGYLNLEEDLTLGSPNKPVILVAEGVNTNKEITLKVNGNLILENGLNANTKLNLHIEQVSNNYGNLWAMSTIHLNNDSNVYVEDTLYAGALTYNSGSLEVSANHLIVEGNLSINTEVEMNIAKEMVLGGIVSNNLVANLNISGGDLFVRDNVSVNNQMSVTAGGVFAIGGDMTANRTPSVKAGVGNGRTILNYPEPETATLSISAAAAQINTLAQTKQAKSTAVSQTLAAISETKRTNALQDTTTYVWGDQFLLTEIKHPDGATLAFSYDDNERIAEMVDGNGYRSKYAYDARGNQLQSINGNGESTVARYNAQNRPIEIVDALGEVTTYEYDAAGNLIGGRDALGQQWETLRDARGVPTQITNERGDITRYVNNNAGLVENIIDPSGYELVIARDELNRVTAISDSEGTIQEMSYDAMDRATVQIDALQQTVHHTYDANGNLISVIDESGAVTTFEYDVFRHVATTDALGKQSSFEYDAAGNVVKAINRNGGTSHYHYDSMGRVVKEIDPDGNPTSYTYDAMGNPLSYTDGMGRTTSYTYNALGQELTVKDASNAVTQYRYDANGQLVKETNAIGNSTWYEYDSLGKLTSVIDALGNETSYSYDELDNLLATTDAEGNVWQTEFDERGYAVASIDPLNRKVQYTIDDRGRLTQFKDAEGSSTTYHYDALGRTTKAINALGQETTYSYNAHGQVTQLTDAKQQTTSYEYDALGQLIAVTDALGNQFSYTYDALGNLIAKTSPNGAVTRYSYTEAGLLESRVNPLDETTTISYDASGNMIARTEADGTTTRYQYDETGRIVKITYDDGQEVEYTYDVLGRRMTMLDSNGLTRYTYDALNRPTEIIDPRGQNVRYEWTVNSQRSRVIYPDNRSVSYSYNAAGQISNVIDGWGQQTSYAYDNNGRVKQRTLPTGATSSYHYDALGQIEQIRHQTAGGQLLEQLRYSYDAVGNVLRKERQEQGSDEDRPNNEAKPVTVEQYDYDALNQLIRVEDSSGSITQYAYDEVGNRIQTITADQGKTVVENYTYDLANKLLHWENGTEFKDYSYDLRGNLLQVTGSGSLFMQAQWNELIEADLDAEVEKEESAEEEESAVEEEEAIPNNDEAIEESVDQAAEGKQVENDAAAAEDEATEPEDAADIEVGAATSEDSMINDEAVVDALPDPMDKLFADLDRVTGIYPPADTIKETTGGLDGELTEAISTSLSNSVVLETYSWDAANRLISQVNTSGDTTSYRYNGDNNRVYMGVSVGDIAAQNNYPTGHPAGARTGWEPQYKKQTIDIYFTNDTTTVLPQPLYATDESGTGWKQSYVYGADDERISMSYLPSADESTDWEPVAGASGAAPNTTPETLYYLEDSQDTVLALLNNDDQVALRYHYDAFGVATDAEKFDLNYPGPDNLFGYTGLGYDASSGLSYARARYFDSSIGRFISQDTYEGQLDNPLSLNLYTYVENNPLRYVDPTGNFAQVVIGYITKVLADYGTDVAIGVGLDFIEYIKKNYSHSGFDLSASIKRNSNFDPTNLGIKNPIKKAQKILKIGDELWDLSKKIAKSNKAIEKVLKGSTPGRATKGKATQVDKKGGYKQAMKDFDGMGLMEVRKINKGKIGKLPDGRTVNVREYSSEGSPTLEIYDGKKSIKVRYK</sequence>
<feature type="compositionally biased region" description="Acidic residues" evidence="2">
    <location>
        <begin position="1813"/>
        <end position="1824"/>
    </location>
</feature>
<feature type="domain" description="Teneurin-like YD-shell" evidence="4">
    <location>
        <begin position="1164"/>
        <end position="1313"/>
    </location>
</feature>
<keyword evidence="1" id="KW-0677">Repeat</keyword>
<accession>A0ABW1V2Q4</accession>
<dbReference type="InterPro" id="IPR050708">
    <property type="entry name" value="T6SS_VgrG/RHS"/>
</dbReference>
<dbReference type="SUPFAM" id="SSF69304">
    <property type="entry name" value="Tricorn protease N-terminal domain"/>
    <property type="match status" value="1"/>
</dbReference>
<feature type="compositionally biased region" description="Acidic residues" evidence="2">
    <location>
        <begin position="1767"/>
        <end position="1798"/>
    </location>
</feature>
<dbReference type="Gene3D" id="2.180.10.10">
    <property type="entry name" value="RHS repeat-associated core"/>
    <property type="match status" value="5"/>
</dbReference>
<name>A0ABW1V2Q4_9BACL</name>
<evidence type="ECO:0000256" key="2">
    <source>
        <dbReference type="SAM" id="MobiDB-lite"/>
    </source>
</evidence>
<dbReference type="Gene3D" id="3.90.930.1">
    <property type="match status" value="1"/>
</dbReference>
<dbReference type="NCBIfam" id="TIGR01643">
    <property type="entry name" value="YD_repeat_2x"/>
    <property type="match status" value="17"/>
</dbReference>
<feature type="domain" description="Teneurin-like YD-shell" evidence="4">
    <location>
        <begin position="1557"/>
        <end position="1698"/>
    </location>
</feature>
<dbReference type="SUPFAM" id="SSF63829">
    <property type="entry name" value="Calcium-dependent phosphotriesterase"/>
    <property type="match status" value="1"/>
</dbReference>
<dbReference type="InterPro" id="IPR006530">
    <property type="entry name" value="YD"/>
</dbReference>
<gene>
    <name evidence="5" type="ORF">ACFP56_09005</name>
</gene>
<proteinExistence type="predicted"/>